<keyword evidence="5" id="KW-0805">Transcription regulation</keyword>
<feature type="domain" description="C2H2-type" evidence="11">
    <location>
        <begin position="695"/>
        <end position="722"/>
    </location>
</feature>
<reference evidence="13" key="1">
    <citation type="submission" date="2022-03" db="EMBL/GenBank/DDBJ databases">
        <authorList>
            <person name="Martin H S."/>
        </authorList>
    </citation>
    <scope>NUCLEOTIDE SEQUENCE</scope>
</reference>
<sequence length="808" mass="96072">MEEKSFFWNTDLSKKLVELRFENDLLFRKKKQPWGEFHKILLENGFPEEMTVKHVRKKWSSTYDSYKIAKKTKNTSWKYYKLFEKLYGKSKILDKYESWSDDLRLKLICSISEAKDLKFDFQRMWKTVEKAMRMLPLPCDCCIQDLKGLWHHIRTTFNRKHRLKLKKGAVNTEWPLYEAMLGYYEKFDPDYLLKLETESPCDFVSRQRKSSNYFNQSFHKDRKENCGEEFQWSKDITETFIQIRLQNDWLFREKKWAWNELLSIMIDEYEFPRTLTGREICRKWASTYSVKLSFAGSKDITETFIQIRLQNDWLFREKKWAWNELLSIMIDEYEFPRTLTGREICRKWASTYSEYQKAKATNNKTWVYYTLFELYLGEGSLNPLVDWQEEWVFNLISARTDFRHLFKSSKDQVAGWREVEKKLRNVGIPLDHSLLDIPEIWTHLLKTFKWKQKFANKGLLSEHWPYYEAMANYFALESEGSKANRAKRQTVAESGDDYEDEMRLFDLKRMMHVRPKHELADSNLCRACSNDDGCVNVFEGRDPEGVDLAHKLRLIGGVEVERSDSLPSQICLNCVRDLESAYKFRRKCQEVDRQLRTSAGSDGIKVEMATDENTAAASEQPDEPDRDEATDTHFGYPITVEKSTPPVKQEKQVARRRRMKPRKRKYDYWKICEVCGKHTRNLPSHLDAHSMGKTYSCDLCDKRFKFKSGLVIHKSVHNPTPKKTCEVCGKTFHILAQYRRHYVYHANERKYGCETCGKRFNTLDILRVHKRTHTDERPFTCNECGKTFRTAGCVSRHKRIVHRTIKAD</sequence>
<dbReference type="Gene3D" id="3.40.1800.20">
    <property type="match status" value="1"/>
</dbReference>
<feature type="non-terminal residue" evidence="13">
    <location>
        <position position="1"/>
    </location>
</feature>
<evidence type="ECO:0000256" key="5">
    <source>
        <dbReference type="ARBA" id="ARBA00023015"/>
    </source>
</evidence>
<evidence type="ECO:0000256" key="4">
    <source>
        <dbReference type="ARBA" id="ARBA00022833"/>
    </source>
</evidence>
<feature type="domain" description="C2H2-type" evidence="11">
    <location>
        <begin position="779"/>
        <end position="807"/>
    </location>
</feature>
<evidence type="ECO:0000259" key="11">
    <source>
        <dbReference type="PROSITE" id="PS50157"/>
    </source>
</evidence>
<dbReference type="SUPFAM" id="SSF57667">
    <property type="entry name" value="beta-beta-alpha zinc fingers"/>
    <property type="match status" value="2"/>
</dbReference>
<evidence type="ECO:0000256" key="10">
    <source>
        <dbReference type="SAM" id="MobiDB-lite"/>
    </source>
</evidence>
<evidence type="ECO:0000256" key="3">
    <source>
        <dbReference type="ARBA" id="ARBA00022737"/>
    </source>
</evidence>
<dbReference type="Pfam" id="PF13837">
    <property type="entry name" value="Myb_DNA-bind_4"/>
    <property type="match status" value="1"/>
</dbReference>
<feature type="binding site" evidence="9">
    <location>
        <position position="574"/>
    </location>
    <ligand>
        <name>Zn(2+)</name>
        <dbReference type="ChEBI" id="CHEBI:29105"/>
    </ligand>
</feature>
<evidence type="ECO:0000256" key="9">
    <source>
        <dbReference type="PROSITE-ProRule" id="PRU01263"/>
    </source>
</evidence>
<dbReference type="SMART" id="SM00355">
    <property type="entry name" value="ZnF_C2H2"/>
    <property type="match status" value="5"/>
</dbReference>
<keyword evidence="8" id="KW-0863">Zinc-finger</keyword>
<dbReference type="InterPro" id="IPR013087">
    <property type="entry name" value="Znf_C2H2_type"/>
</dbReference>
<dbReference type="InterPro" id="IPR044822">
    <property type="entry name" value="Myb_DNA-bind_4"/>
</dbReference>
<dbReference type="Gene3D" id="3.30.160.60">
    <property type="entry name" value="Classic Zinc Finger"/>
    <property type="match status" value="3"/>
</dbReference>
<feature type="binding site" evidence="9">
    <location>
        <position position="525"/>
    </location>
    <ligand>
        <name>Zn(2+)</name>
        <dbReference type="ChEBI" id="CHEBI:29105"/>
    </ligand>
</feature>
<dbReference type="Proteomes" id="UP000837857">
    <property type="component" value="Chromosome 15"/>
</dbReference>
<dbReference type="InterPro" id="IPR036236">
    <property type="entry name" value="Znf_C2H2_sf"/>
</dbReference>
<feature type="region of interest" description="Disordered" evidence="10">
    <location>
        <begin position="608"/>
        <end position="659"/>
    </location>
</feature>
<feature type="binding site" evidence="9">
    <location>
        <position position="528"/>
    </location>
    <ligand>
        <name>Zn(2+)</name>
        <dbReference type="ChEBI" id="CHEBI:29105"/>
    </ligand>
</feature>
<dbReference type="PANTHER" id="PTHR24399:SF70">
    <property type="entry name" value="C2H2-TYPE DOMAIN-CONTAINING PROTEIN"/>
    <property type="match status" value="1"/>
</dbReference>
<evidence type="ECO:0000256" key="1">
    <source>
        <dbReference type="ARBA" id="ARBA00004123"/>
    </source>
</evidence>
<evidence type="ECO:0000313" key="14">
    <source>
        <dbReference type="Proteomes" id="UP000837857"/>
    </source>
</evidence>
<keyword evidence="2 9" id="KW-0479">Metal-binding</keyword>
<gene>
    <name evidence="13" type="ORF">IPOD504_LOCUS4555</name>
</gene>
<keyword evidence="4 9" id="KW-0862">Zinc</keyword>
<dbReference type="PROSITE" id="PS00028">
    <property type="entry name" value="ZINC_FINGER_C2H2_1"/>
    <property type="match status" value="4"/>
</dbReference>
<dbReference type="EMBL" id="OW152827">
    <property type="protein sequence ID" value="CAH2044032.1"/>
    <property type="molecule type" value="Genomic_DNA"/>
</dbReference>
<dbReference type="Pfam" id="PF13912">
    <property type="entry name" value="zf-C2H2_6"/>
    <property type="match status" value="1"/>
</dbReference>
<accession>A0ABN8I3E8</accession>
<evidence type="ECO:0000256" key="8">
    <source>
        <dbReference type="PROSITE-ProRule" id="PRU00042"/>
    </source>
</evidence>
<feature type="domain" description="C2H2-type" evidence="11">
    <location>
        <begin position="723"/>
        <end position="750"/>
    </location>
</feature>
<protein>
    <submittedName>
        <fullName evidence="13">Uncharacterized protein</fullName>
    </submittedName>
</protein>
<evidence type="ECO:0000259" key="12">
    <source>
        <dbReference type="PROSITE" id="PS51915"/>
    </source>
</evidence>
<keyword evidence="3" id="KW-0677">Repeat</keyword>
<evidence type="ECO:0000256" key="2">
    <source>
        <dbReference type="ARBA" id="ARBA00022723"/>
    </source>
</evidence>
<feature type="binding site" evidence="9">
    <location>
        <position position="571"/>
    </location>
    <ligand>
        <name>Zn(2+)</name>
        <dbReference type="ChEBI" id="CHEBI:29105"/>
    </ligand>
</feature>
<comment type="subcellular location">
    <subcellularLocation>
        <location evidence="1">Nucleus</location>
    </subcellularLocation>
</comment>
<dbReference type="InterPro" id="IPR012934">
    <property type="entry name" value="Znf_AD"/>
</dbReference>
<dbReference type="PROSITE" id="PS50157">
    <property type="entry name" value="ZINC_FINGER_C2H2_2"/>
    <property type="match status" value="4"/>
</dbReference>
<evidence type="ECO:0000256" key="6">
    <source>
        <dbReference type="ARBA" id="ARBA00023163"/>
    </source>
</evidence>
<proteinExistence type="predicted"/>
<dbReference type="SUPFAM" id="SSF57716">
    <property type="entry name" value="Glucocorticoid receptor-like (DNA-binding domain)"/>
    <property type="match status" value="1"/>
</dbReference>
<organism evidence="13 14">
    <name type="scientific">Iphiclides podalirius</name>
    <name type="common">scarce swallowtail</name>
    <dbReference type="NCBI Taxonomy" id="110791"/>
    <lineage>
        <taxon>Eukaryota</taxon>
        <taxon>Metazoa</taxon>
        <taxon>Ecdysozoa</taxon>
        <taxon>Arthropoda</taxon>
        <taxon>Hexapoda</taxon>
        <taxon>Insecta</taxon>
        <taxon>Pterygota</taxon>
        <taxon>Neoptera</taxon>
        <taxon>Endopterygota</taxon>
        <taxon>Lepidoptera</taxon>
        <taxon>Glossata</taxon>
        <taxon>Ditrysia</taxon>
        <taxon>Papilionoidea</taxon>
        <taxon>Papilionidae</taxon>
        <taxon>Papilioninae</taxon>
        <taxon>Iphiclides</taxon>
    </lineage>
</organism>
<dbReference type="PANTHER" id="PTHR24399">
    <property type="entry name" value="ZINC FINGER AND BTB DOMAIN-CONTAINING"/>
    <property type="match status" value="1"/>
</dbReference>
<name>A0ABN8I3E8_9NEOP</name>
<keyword evidence="14" id="KW-1185">Reference proteome</keyword>
<dbReference type="Pfam" id="PF00096">
    <property type="entry name" value="zf-C2H2"/>
    <property type="match status" value="2"/>
</dbReference>
<keyword evidence="7" id="KW-0539">Nucleus</keyword>
<keyword evidence="6" id="KW-0804">Transcription</keyword>
<evidence type="ECO:0000256" key="7">
    <source>
        <dbReference type="ARBA" id="ARBA00023242"/>
    </source>
</evidence>
<evidence type="ECO:0000313" key="13">
    <source>
        <dbReference type="EMBL" id="CAH2044032.1"/>
    </source>
</evidence>
<dbReference type="Pfam" id="PF07776">
    <property type="entry name" value="zf-AD"/>
    <property type="match status" value="1"/>
</dbReference>
<feature type="domain" description="ZAD" evidence="12">
    <location>
        <begin position="523"/>
        <end position="598"/>
    </location>
</feature>
<dbReference type="PROSITE" id="PS51915">
    <property type="entry name" value="ZAD"/>
    <property type="match status" value="1"/>
</dbReference>
<feature type="domain" description="C2H2-type" evidence="11">
    <location>
        <begin position="751"/>
        <end position="778"/>
    </location>
</feature>
<dbReference type="SMART" id="SM00868">
    <property type="entry name" value="zf-AD"/>
    <property type="match status" value="1"/>
</dbReference>